<protein>
    <submittedName>
        <fullName evidence="1">Uncharacterized protein</fullName>
    </submittedName>
</protein>
<reference evidence="1" key="1">
    <citation type="submission" date="2014-05" db="EMBL/GenBank/DDBJ databases">
        <title>The transcriptome of the halophilic microalga Tetraselmis sp. GSL018 isolated from the Great Salt Lake, Utah.</title>
        <authorList>
            <person name="Jinkerson R.E."/>
            <person name="D'Adamo S."/>
            <person name="Posewitz M.C."/>
        </authorList>
    </citation>
    <scope>NUCLEOTIDE SEQUENCE</scope>
    <source>
        <strain evidence="1">GSL018</strain>
    </source>
</reference>
<feature type="non-terminal residue" evidence="1">
    <location>
        <position position="115"/>
    </location>
</feature>
<evidence type="ECO:0000313" key="1">
    <source>
        <dbReference type="EMBL" id="JAC75610.1"/>
    </source>
</evidence>
<sequence>VPEDGMITHPYWDTEVGRTRYPHMLWGPAKKPGALLGAIQRLFGAGEDSNNTDTVAVHSAFPYITGLLPEQYMWGEEAQSIITSFSADPNKAGPDYSSLEQSFLHLAYQSNEPSL</sequence>
<feature type="non-terminal residue" evidence="1">
    <location>
        <position position="1"/>
    </location>
</feature>
<accession>A0A061RY96</accession>
<dbReference type="AlphaFoldDB" id="A0A061RY96"/>
<dbReference type="EMBL" id="GBEZ01010029">
    <property type="protein sequence ID" value="JAC75610.1"/>
    <property type="molecule type" value="Transcribed_RNA"/>
</dbReference>
<organism evidence="1">
    <name type="scientific">Tetraselmis sp. GSL018</name>
    <dbReference type="NCBI Taxonomy" id="582737"/>
    <lineage>
        <taxon>Eukaryota</taxon>
        <taxon>Viridiplantae</taxon>
        <taxon>Chlorophyta</taxon>
        <taxon>core chlorophytes</taxon>
        <taxon>Chlorodendrophyceae</taxon>
        <taxon>Chlorodendrales</taxon>
        <taxon>Chlorodendraceae</taxon>
        <taxon>Tetraselmis</taxon>
    </lineage>
</organism>
<gene>
    <name evidence="1" type="ORF">TSPGSL018_22603</name>
</gene>
<name>A0A061RY96_9CHLO</name>
<proteinExistence type="predicted"/>